<gene>
    <name evidence="1" type="ORF">L9F63_012456</name>
</gene>
<sequence>MSDRVWAESEDGKFKWVSLIPKYLSQTIEVYRKSFYVNENISKVTEISKTEKGMTQFDEFLIEIAQDGVSVICVETSTDKVVGAGINKLQDVHCSETPILQKYFSREDLDPGFKELLNFMIQLEAKVDVADYYQIDSFMDHMFLATHPDYYRKGIGLKTVDASVEIAKALYKGEDVAVPISEDKYPWKKTPIPRPQVVIALFTSPLSQKIGKNLGWDFVTEVSYEDLIYEGKTYASRLDKNNNCSLYMGIRLS</sequence>
<evidence type="ECO:0000313" key="1">
    <source>
        <dbReference type="EMBL" id="KAJ9596514.1"/>
    </source>
</evidence>
<reference evidence="1" key="1">
    <citation type="journal article" date="2023" name="IScience">
        <title>Live-bearing cockroach genome reveals convergent evolutionary mechanisms linked to viviparity in insects and beyond.</title>
        <authorList>
            <person name="Fouks B."/>
            <person name="Harrison M.C."/>
            <person name="Mikhailova A.A."/>
            <person name="Marchal E."/>
            <person name="English S."/>
            <person name="Carruthers M."/>
            <person name="Jennings E.C."/>
            <person name="Chiamaka E.L."/>
            <person name="Frigard R.A."/>
            <person name="Pippel M."/>
            <person name="Attardo G.M."/>
            <person name="Benoit J.B."/>
            <person name="Bornberg-Bauer E."/>
            <person name="Tobe S.S."/>
        </authorList>
    </citation>
    <scope>NUCLEOTIDE SEQUENCE</scope>
    <source>
        <strain evidence="1">Stay&amp;Tobe</strain>
    </source>
</reference>
<evidence type="ECO:0008006" key="3">
    <source>
        <dbReference type="Google" id="ProtNLM"/>
    </source>
</evidence>
<dbReference type="PANTHER" id="PTHR20905:SF28">
    <property type="entry name" value="GH28833P-RELATED"/>
    <property type="match status" value="1"/>
</dbReference>
<dbReference type="AlphaFoldDB" id="A0AAD8ACF0"/>
<reference evidence="1" key="2">
    <citation type="submission" date="2023-05" db="EMBL/GenBank/DDBJ databases">
        <authorList>
            <person name="Fouks B."/>
        </authorList>
    </citation>
    <scope>NUCLEOTIDE SEQUENCE</scope>
    <source>
        <strain evidence="1">Stay&amp;Tobe</strain>
        <tissue evidence="1">Testes</tissue>
    </source>
</reference>
<dbReference type="Gene3D" id="3.40.630.30">
    <property type="match status" value="1"/>
</dbReference>
<proteinExistence type="predicted"/>
<comment type="caution">
    <text evidence="1">The sequence shown here is derived from an EMBL/GenBank/DDBJ whole genome shotgun (WGS) entry which is preliminary data.</text>
</comment>
<dbReference type="EMBL" id="JASPKZ010001983">
    <property type="protein sequence ID" value="KAJ9596514.1"/>
    <property type="molecule type" value="Genomic_DNA"/>
</dbReference>
<accession>A0AAD8ACF0</accession>
<dbReference type="GO" id="GO:0008080">
    <property type="term" value="F:N-acetyltransferase activity"/>
    <property type="evidence" value="ECO:0007669"/>
    <property type="project" value="TreeGrafter"/>
</dbReference>
<organism evidence="1 2">
    <name type="scientific">Diploptera punctata</name>
    <name type="common">Pacific beetle cockroach</name>
    <dbReference type="NCBI Taxonomy" id="6984"/>
    <lineage>
        <taxon>Eukaryota</taxon>
        <taxon>Metazoa</taxon>
        <taxon>Ecdysozoa</taxon>
        <taxon>Arthropoda</taxon>
        <taxon>Hexapoda</taxon>
        <taxon>Insecta</taxon>
        <taxon>Pterygota</taxon>
        <taxon>Neoptera</taxon>
        <taxon>Polyneoptera</taxon>
        <taxon>Dictyoptera</taxon>
        <taxon>Blattodea</taxon>
        <taxon>Blaberoidea</taxon>
        <taxon>Blaberidae</taxon>
        <taxon>Diplopterinae</taxon>
        <taxon>Diploptera</taxon>
    </lineage>
</organism>
<dbReference type="Proteomes" id="UP001233999">
    <property type="component" value="Unassembled WGS sequence"/>
</dbReference>
<dbReference type="PANTHER" id="PTHR20905">
    <property type="entry name" value="N-ACETYLTRANSFERASE-RELATED"/>
    <property type="match status" value="1"/>
</dbReference>
<name>A0AAD8ACF0_DIPPU</name>
<evidence type="ECO:0000313" key="2">
    <source>
        <dbReference type="Proteomes" id="UP001233999"/>
    </source>
</evidence>
<keyword evidence="2" id="KW-1185">Reference proteome</keyword>
<protein>
    <recommendedName>
        <fullName evidence="3">N-acetyltransferase domain-containing protein</fullName>
    </recommendedName>
</protein>